<reference evidence="7 8" key="1">
    <citation type="submission" date="2019-11" db="EMBL/GenBank/DDBJ databases">
        <authorList>
            <person name="Khan S.A."/>
            <person name="Jeon C.O."/>
            <person name="Chun B.H."/>
        </authorList>
    </citation>
    <scope>NUCLEOTIDE SEQUENCE [LARGE SCALE GENOMIC DNA]</scope>
    <source>
        <strain evidence="7 8">IMCC 1097</strain>
    </source>
</reference>
<dbReference type="Gene3D" id="1.10.287.1040">
    <property type="entry name" value="Exonuclease VII, small subunit"/>
    <property type="match status" value="1"/>
</dbReference>
<dbReference type="InterPro" id="IPR037004">
    <property type="entry name" value="Exonuc_VII_ssu_sf"/>
</dbReference>
<evidence type="ECO:0000256" key="5">
    <source>
        <dbReference type="ARBA" id="ARBA00022839"/>
    </source>
</evidence>
<dbReference type="Pfam" id="PF02609">
    <property type="entry name" value="Exonuc_VII_S"/>
    <property type="match status" value="1"/>
</dbReference>
<protein>
    <recommendedName>
        <fullName evidence="6">Exodeoxyribonuclease 7 small subunit</fullName>
        <ecNumber evidence="6">3.1.11.6</ecNumber>
    </recommendedName>
    <alternativeName>
        <fullName evidence="6">Exodeoxyribonuclease VII small subunit</fullName>
        <shortName evidence="6">Exonuclease VII small subunit</shortName>
    </alternativeName>
</protein>
<evidence type="ECO:0000256" key="1">
    <source>
        <dbReference type="ARBA" id="ARBA00009998"/>
    </source>
</evidence>
<accession>A0A5Q2QAW3</accession>
<gene>
    <name evidence="6 7" type="primary">xseB</name>
    <name evidence="7" type="ORF">GH975_02150</name>
</gene>
<evidence type="ECO:0000256" key="6">
    <source>
        <dbReference type="HAMAP-Rule" id="MF_00337"/>
    </source>
</evidence>
<sequence>MSEPSFEQQLDQLESLVTRLESGDVPLAEAMAAFEQGMALSKQCSTLLNQAEQRISQLMNEGDDAPSE</sequence>
<dbReference type="KEGG" id="llp:GH975_02150"/>
<dbReference type="RefSeq" id="WP_153712935.1">
    <property type="nucleotide sequence ID" value="NZ_CP045871.1"/>
</dbReference>
<dbReference type="GO" id="GO:0005829">
    <property type="term" value="C:cytosol"/>
    <property type="evidence" value="ECO:0007669"/>
    <property type="project" value="TreeGrafter"/>
</dbReference>
<comment type="function">
    <text evidence="6">Bidirectionally degrades single-stranded DNA into large acid-insoluble oligonucleotides, which are then degraded further into small acid-soluble oligonucleotides.</text>
</comment>
<dbReference type="Proteomes" id="UP000388235">
    <property type="component" value="Chromosome"/>
</dbReference>
<comment type="catalytic activity">
    <reaction evidence="6">
        <text>Exonucleolytic cleavage in either 5'- to 3'- or 3'- to 5'-direction to yield nucleoside 5'-phosphates.</text>
        <dbReference type="EC" id="3.1.11.6"/>
    </reaction>
</comment>
<dbReference type="PANTHER" id="PTHR34137">
    <property type="entry name" value="EXODEOXYRIBONUCLEASE 7 SMALL SUBUNIT"/>
    <property type="match status" value="1"/>
</dbReference>
<dbReference type="NCBIfam" id="TIGR01280">
    <property type="entry name" value="xseB"/>
    <property type="match status" value="1"/>
</dbReference>
<dbReference type="InterPro" id="IPR003761">
    <property type="entry name" value="Exonuc_VII_S"/>
</dbReference>
<dbReference type="PANTHER" id="PTHR34137:SF1">
    <property type="entry name" value="EXODEOXYRIBONUCLEASE 7 SMALL SUBUNIT"/>
    <property type="match status" value="1"/>
</dbReference>
<dbReference type="OrthoDB" id="9801128at2"/>
<dbReference type="AlphaFoldDB" id="A0A5Q2QAW3"/>
<name>A0A5Q2QAW3_9GAMM</name>
<keyword evidence="2 6" id="KW-0963">Cytoplasm</keyword>
<proteinExistence type="inferred from homology"/>
<dbReference type="GO" id="GO:0008855">
    <property type="term" value="F:exodeoxyribonuclease VII activity"/>
    <property type="evidence" value="ECO:0007669"/>
    <property type="project" value="UniProtKB-UniRule"/>
</dbReference>
<dbReference type="HAMAP" id="MF_00337">
    <property type="entry name" value="Exonuc_7_S"/>
    <property type="match status" value="1"/>
</dbReference>
<evidence type="ECO:0000313" key="8">
    <source>
        <dbReference type="Proteomes" id="UP000388235"/>
    </source>
</evidence>
<comment type="subcellular location">
    <subcellularLocation>
        <location evidence="6">Cytoplasm</location>
    </subcellularLocation>
</comment>
<comment type="similarity">
    <text evidence="1 6">Belongs to the XseB family.</text>
</comment>
<keyword evidence="8" id="KW-1185">Reference proteome</keyword>
<evidence type="ECO:0000313" key="7">
    <source>
        <dbReference type="EMBL" id="QGG79431.1"/>
    </source>
</evidence>
<dbReference type="SUPFAM" id="SSF116842">
    <property type="entry name" value="XseB-like"/>
    <property type="match status" value="1"/>
</dbReference>
<comment type="subunit">
    <text evidence="6">Heterooligomer composed of large and small subunits.</text>
</comment>
<evidence type="ECO:0000256" key="3">
    <source>
        <dbReference type="ARBA" id="ARBA00022722"/>
    </source>
</evidence>
<dbReference type="GO" id="GO:0009318">
    <property type="term" value="C:exodeoxyribonuclease VII complex"/>
    <property type="evidence" value="ECO:0007669"/>
    <property type="project" value="UniProtKB-UniRule"/>
</dbReference>
<dbReference type="PIRSF" id="PIRSF006488">
    <property type="entry name" value="Exonuc_VII_S"/>
    <property type="match status" value="1"/>
</dbReference>
<dbReference type="EC" id="3.1.11.6" evidence="6"/>
<evidence type="ECO:0000256" key="4">
    <source>
        <dbReference type="ARBA" id="ARBA00022801"/>
    </source>
</evidence>
<dbReference type="GO" id="GO:0006308">
    <property type="term" value="P:DNA catabolic process"/>
    <property type="evidence" value="ECO:0007669"/>
    <property type="project" value="UniProtKB-UniRule"/>
</dbReference>
<keyword evidence="4 6" id="KW-0378">Hydrolase</keyword>
<organism evidence="7 8">
    <name type="scientific">Litorivicinus lipolyticus</name>
    <dbReference type="NCBI Taxonomy" id="418701"/>
    <lineage>
        <taxon>Bacteria</taxon>
        <taxon>Pseudomonadati</taxon>
        <taxon>Pseudomonadota</taxon>
        <taxon>Gammaproteobacteria</taxon>
        <taxon>Oceanospirillales</taxon>
        <taxon>Litorivicinaceae</taxon>
        <taxon>Litorivicinus</taxon>
    </lineage>
</organism>
<keyword evidence="3 6" id="KW-0540">Nuclease</keyword>
<keyword evidence="5 6" id="KW-0269">Exonuclease</keyword>
<dbReference type="EMBL" id="CP045871">
    <property type="protein sequence ID" value="QGG79431.1"/>
    <property type="molecule type" value="Genomic_DNA"/>
</dbReference>
<evidence type="ECO:0000256" key="2">
    <source>
        <dbReference type="ARBA" id="ARBA00022490"/>
    </source>
</evidence>